<keyword evidence="3 4" id="KW-0413">Isomerase</keyword>
<name>A0A7X3MG02_9FIRM</name>
<dbReference type="InterPro" id="IPR009006">
    <property type="entry name" value="Ala_racemase/Decarboxylase_C"/>
</dbReference>
<protein>
    <recommendedName>
        <fullName evidence="4">Alanine racemase</fullName>
        <ecNumber evidence="4">5.1.1.1</ecNumber>
    </recommendedName>
</protein>
<comment type="cofactor">
    <cofactor evidence="1 4 5">
        <name>pyridoxal 5'-phosphate</name>
        <dbReference type="ChEBI" id="CHEBI:597326"/>
    </cofactor>
</comment>
<dbReference type="PRINTS" id="PR00992">
    <property type="entry name" value="ALARACEMASE"/>
</dbReference>
<dbReference type="SUPFAM" id="SSF51419">
    <property type="entry name" value="PLP-binding barrel"/>
    <property type="match status" value="1"/>
</dbReference>
<dbReference type="InterPro" id="IPR001608">
    <property type="entry name" value="Ala_racemase_N"/>
</dbReference>
<dbReference type="AlphaFoldDB" id="A0A7X3MG02"/>
<comment type="similarity">
    <text evidence="4">Belongs to the alanine racemase family.</text>
</comment>
<dbReference type="EC" id="5.1.1.1" evidence="4"/>
<keyword evidence="2 4" id="KW-0663">Pyridoxal phosphate</keyword>
<organism evidence="8 9">
    <name type="scientific">Sporofaciens musculi</name>
    <dbReference type="NCBI Taxonomy" id="2681861"/>
    <lineage>
        <taxon>Bacteria</taxon>
        <taxon>Bacillati</taxon>
        <taxon>Bacillota</taxon>
        <taxon>Clostridia</taxon>
        <taxon>Lachnospirales</taxon>
        <taxon>Lachnospiraceae</taxon>
        <taxon>Sporofaciens</taxon>
    </lineage>
</organism>
<evidence type="ECO:0000256" key="2">
    <source>
        <dbReference type="ARBA" id="ARBA00022898"/>
    </source>
</evidence>
<keyword evidence="9" id="KW-1185">Reference proteome</keyword>
<dbReference type="FunFam" id="3.20.20.10:FF:000002">
    <property type="entry name" value="Alanine racemase"/>
    <property type="match status" value="1"/>
</dbReference>
<dbReference type="Proteomes" id="UP000460412">
    <property type="component" value="Unassembled WGS sequence"/>
</dbReference>
<evidence type="ECO:0000256" key="5">
    <source>
        <dbReference type="PIRSR" id="PIRSR600821-50"/>
    </source>
</evidence>
<evidence type="ECO:0000256" key="4">
    <source>
        <dbReference type="HAMAP-Rule" id="MF_01201"/>
    </source>
</evidence>
<dbReference type="NCBIfam" id="NF033131">
    <property type="entry name" value="vanT-G-Cterm"/>
    <property type="match status" value="1"/>
</dbReference>
<dbReference type="Pfam" id="PF00842">
    <property type="entry name" value="Ala_racemase_C"/>
    <property type="match status" value="1"/>
</dbReference>
<dbReference type="HAMAP" id="MF_01201">
    <property type="entry name" value="Ala_racemase"/>
    <property type="match status" value="1"/>
</dbReference>
<dbReference type="InterPro" id="IPR000821">
    <property type="entry name" value="Ala_racemase"/>
</dbReference>
<dbReference type="RefSeq" id="WP_159750938.1">
    <property type="nucleotide sequence ID" value="NZ_WUQX01000001.1"/>
</dbReference>
<evidence type="ECO:0000313" key="8">
    <source>
        <dbReference type="EMBL" id="MXP75736.1"/>
    </source>
</evidence>
<reference evidence="8 9" key="1">
    <citation type="submission" date="2019-12" db="EMBL/GenBank/DDBJ databases">
        <title>Sporaefaciens musculi gen. nov., sp. nov., a novel bacterium isolated from the caecum of an obese mouse.</title>
        <authorList>
            <person name="Rasmussen T.S."/>
            <person name="Streidl T."/>
            <person name="Hitch T.C.A."/>
            <person name="Wortmann E."/>
            <person name="Deptula P."/>
            <person name="Hansen M."/>
            <person name="Nielsen D.S."/>
            <person name="Clavel T."/>
            <person name="Vogensen F.K."/>
        </authorList>
    </citation>
    <scope>NUCLEOTIDE SEQUENCE [LARGE SCALE GENOMIC DNA]</scope>
    <source>
        <strain evidence="8 9">WCA-9-b2</strain>
    </source>
</reference>
<dbReference type="InterPro" id="IPR020622">
    <property type="entry name" value="Ala_racemase_pyridoxalP-BS"/>
</dbReference>
<proteinExistence type="inferred from homology"/>
<comment type="catalytic activity">
    <reaction evidence="4">
        <text>L-alanine = D-alanine</text>
        <dbReference type="Rhea" id="RHEA:20249"/>
        <dbReference type="ChEBI" id="CHEBI:57416"/>
        <dbReference type="ChEBI" id="CHEBI:57972"/>
        <dbReference type="EC" id="5.1.1.1"/>
    </reaction>
</comment>
<dbReference type="Pfam" id="PF01168">
    <property type="entry name" value="Ala_racemase_N"/>
    <property type="match status" value="1"/>
</dbReference>
<dbReference type="InterPro" id="IPR011079">
    <property type="entry name" value="Ala_racemase_C"/>
</dbReference>
<evidence type="ECO:0000256" key="6">
    <source>
        <dbReference type="PIRSR" id="PIRSR600821-52"/>
    </source>
</evidence>
<evidence type="ECO:0000259" key="7">
    <source>
        <dbReference type="SMART" id="SM01005"/>
    </source>
</evidence>
<evidence type="ECO:0000256" key="1">
    <source>
        <dbReference type="ARBA" id="ARBA00001933"/>
    </source>
</evidence>
<feature type="binding site" evidence="4 6">
    <location>
        <position position="138"/>
    </location>
    <ligand>
        <name>substrate</name>
    </ligand>
</feature>
<dbReference type="GO" id="GO:0030632">
    <property type="term" value="P:D-alanine biosynthetic process"/>
    <property type="evidence" value="ECO:0007669"/>
    <property type="project" value="UniProtKB-UniRule"/>
</dbReference>
<accession>A0A7X3MG02</accession>
<dbReference type="GO" id="GO:0005829">
    <property type="term" value="C:cytosol"/>
    <property type="evidence" value="ECO:0007669"/>
    <property type="project" value="TreeGrafter"/>
</dbReference>
<comment type="pathway">
    <text evidence="4">Amino-acid biosynthesis; D-alanine biosynthesis; D-alanine from L-alanine: step 1/1.</text>
</comment>
<feature type="modified residue" description="N6-(pyridoxal phosphate)lysine" evidence="4 5">
    <location>
        <position position="44"/>
    </location>
</feature>
<dbReference type="NCBIfam" id="TIGR00492">
    <property type="entry name" value="alr"/>
    <property type="match status" value="1"/>
</dbReference>
<evidence type="ECO:0000313" key="9">
    <source>
        <dbReference type="Proteomes" id="UP000460412"/>
    </source>
</evidence>
<dbReference type="EMBL" id="WUQX01000001">
    <property type="protein sequence ID" value="MXP75736.1"/>
    <property type="molecule type" value="Genomic_DNA"/>
</dbReference>
<dbReference type="SMART" id="SM01005">
    <property type="entry name" value="Ala_racemase_C"/>
    <property type="match status" value="1"/>
</dbReference>
<feature type="active site" description="Proton acceptor; specific for D-alanine" evidence="4">
    <location>
        <position position="44"/>
    </location>
</feature>
<sequence>MGSNHDKYQKGRAWIELNMDNLTHNVKQLQKLLPKGCALMPAVKANAYGHGAVRIGLKLAEMGIKDYCVASASEAIELRRAGITGQILILGYTSPCQFQDLVNYQLTQTVVDLAYARALNDYGHPLWVHVGIDTGMHRLGERSEDVENICEIWRLEHLKITGVYSHLSASDGNSEAEITFTRKQITEFQEVVKALNQRGIVGFKTHLQGSYGVLNYPELEFDYARVGIALYGTLSMSSDRIKADAELRPVLSLKARITCVKALHENEAAGYGLAFRADREMRIAAASIGYADGIPRELSNKGYALVNGYRAAVVGRVCMDQLLLDVSDVPKVSAGDEAVFIGKSGEQEILACEAAERAGTISNEILSRLGSRVERV</sequence>
<dbReference type="SUPFAM" id="SSF50621">
    <property type="entry name" value="Alanine racemase C-terminal domain-like"/>
    <property type="match status" value="1"/>
</dbReference>
<comment type="function">
    <text evidence="4">Catalyzes the interconversion of L-alanine and D-alanine. May also act on other amino acids.</text>
</comment>
<dbReference type="GO" id="GO:0008784">
    <property type="term" value="F:alanine racemase activity"/>
    <property type="evidence" value="ECO:0007669"/>
    <property type="project" value="UniProtKB-UniRule"/>
</dbReference>
<feature type="active site" description="Proton acceptor; specific for L-alanine" evidence="4">
    <location>
        <position position="271"/>
    </location>
</feature>
<dbReference type="PROSITE" id="PS00395">
    <property type="entry name" value="ALANINE_RACEMASE"/>
    <property type="match status" value="1"/>
</dbReference>
<feature type="domain" description="Alanine racemase C-terminal" evidence="7">
    <location>
        <begin position="250"/>
        <end position="376"/>
    </location>
</feature>
<dbReference type="InterPro" id="IPR029066">
    <property type="entry name" value="PLP-binding_barrel"/>
</dbReference>
<feature type="binding site" evidence="4 6">
    <location>
        <position position="319"/>
    </location>
    <ligand>
        <name>substrate</name>
    </ligand>
</feature>
<dbReference type="Gene3D" id="2.40.37.10">
    <property type="entry name" value="Lyase, Ornithine Decarboxylase, Chain A, domain 1"/>
    <property type="match status" value="1"/>
</dbReference>
<dbReference type="GO" id="GO:0030170">
    <property type="term" value="F:pyridoxal phosphate binding"/>
    <property type="evidence" value="ECO:0007669"/>
    <property type="project" value="UniProtKB-UniRule"/>
</dbReference>
<dbReference type="PANTHER" id="PTHR30511:SF0">
    <property type="entry name" value="ALANINE RACEMASE, CATABOLIC-RELATED"/>
    <property type="match status" value="1"/>
</dbReference>
<dbReference type="Gene3D" id="3.20.20.10">
    <property type="entry name" value="Alanine racemase"/>
    <property type="match status" value="1"/>
</dbReference>
<dbReference type="PANTHER" id="PTHR30511">
    <property type="entry name" value="ALANINE RACEMASE"/>
    <property type="match status" value="1"/>
</dbReference>
<gene>
    <name evidence="8" type="primary">vanT</name>
    <name evidence="8" type="ORF">GN277_10180</name>
</gene>
<evidence type="ECO:0000256" key="3">
    <source>
        <dbReference type="ARBA" id="ARBA00023235"/>
    </source>
</evidence>
<comment type="caution">
    <text evidence="8">The sequence shown here is derived from an EMBL/GenBank/DDBJ whole genome shotgun (WGS) entry which is preliminary data.</text>
</comment>
<dbReference type="UniPathway" id="UPA00042">
    <property type="reaction ID" value="UER00497"/>
</dbReference>